<feature type="region of interest" description="Disordered" evidence="1">
    <location>
        <begin position="1"/>
        <end position="93"/>
    </location>
</feature>
<dbReference type="InterPro" id="IPR014476">
    <property type="entry name" value="AHL15-29"/>
</dbReference>
<dbReference type="CDD" id="cd11378">
    <property type="entry name" value="DUF296"/>
    <property type="match status" value="1"/>
</dbReference>
<dbReference type="Pfam" id="PF03479">
    <property type="entry name" value="PCC"/>
    <property type="match status" value="1"/>
</dbReference>
<dbReference type="PANTHER" id="PTHR31100:SF69">
    <property type="entry name" value="AT-HOOK MOTIF NUCLEAR-LOCALIZED PROTEIN 17-RELATED"/>
    <property type="match status" value="1"/>
</dbReference>
<proteinExistence type="predicted"/>
<dbReference type="Gene3D" id="3.30.1330.80">
    <property type="entry name" value="Hypothetical protein, similar to alpha- acetolactate decarboxylase, domain 2"/>
    <property type="match status" value="1"/>
</dbReference>
<name>A0A843VAW0_COLES</name>
<dbReference type="OrthoDB" id="782346at2759"/>
<feature type="compositionally biased region" description="Low complexity" evidence="1">
    <location>
        <begin position="284"/>
        <end position="298"/>
    </location>
</feature>
<sequence>MECYSDEVNSRSDDAGAGDTGQRQPKRQRKSKAKAAAQPPSVKTTGAASGEVDGSTAGDVKRPRGRPPGSKNKPKPPVVNIRDAEDAPSPAAMRPHVLEVTDGRDVVDALSRFSRRHNLGLCLLAGTGLVANVILRQPLASATPAPGSADLSFPGHFEILSISGTFLPPSSTTSPPSVLPEGSGAISVSLAGPHGRVFGGLMAGPLTAVGTVTILAAAFCNATYHRLPAEDDVSVSVSVSVSGGGDVEATRADASQAPRHQRPQYNTSSRHHQQHHRGQLEQRSASPPSSSSAAAGAAQNNHCHPAAALGAPTAAEVCALSMYSCHLPSDVIWAPAARSPPF</sequence>
<evidence type="ECO:0000313" key="3">
    <source>
        <dbReference type="EMBL" id="MQL93581.1"/>
    </source>
</evidence>
<organism evidence="3 4">
    <name type="scientific">Colocasia esculenta</name>
    <name type="common">Wild taro</name>
    <name type="synonym">Arum esculentum</name>
    <dbReference type="NCBI Taxonomy" id="4460"/>
    <lineage>
        <taxon>Eukaryota</taxon>
        <taxon>Viridiplantae</taxon>
        <taxon>Streptophyta</taxon>
        <taxon>Embryophyta</taxon>
        <taxon>Tracheophyta</taxon>
        <taxon>Spermatophyta</taxon>
        <taxon>Magnoliopsida</taxon>
        <taxon>Liliopsida</taxon>
        <taxon>Araceae</taxon>
        <taxon>Aroideae</taxon>
        <taxon>Colocasieae</taxon>
        <taxon>Colocasia</taxon>
    </lineage>
</organism>
<dbReference type="Proteomes" id="UP000652761">
    <property type="component" value="Unassembled WGS sequence"/>
</dbReference>
<dbReference type="EMBL" id="NMUH01001577">
    <property type="protein sequence ID" value="MQL93581.1"/>
    <property type="molecule type" value="Genomic_DNA"/>
</dbReference>
<dbReference type="PROSITE" id="PS51742">
    <property type="entry name" value="PPC"/>
    <property type="match status" value="1"/>
</dbReference>
<evidence type="ECO:0000259" key="2">
    <source>
        <dbReference type="PROSITE" id="PS51742"/>
    </source>
</evidence>
<evidence type="ECO:0000313" key="4">
    <source>
        <dbReference type="Proteomes" id="UP000652761"/>
    </source>
</evidence>
<comment type="caution">
    <text evidence="3">The sequence shown here is derived from an EMBL/GenBank/DDBJ whole genome shotgun (WGS) entry which is preliminary data.</text>
</comment>
<dbReference type="GO" id="GO:0003680">
    <property type="term" value="F:minor groove of adenine-thymine-rich DNA binding"/>
    <property type="evidence" value="ECO:0007669"/>
    <property type="project" value="InterPro"/>
</dbReference>
<gene>
    <name evidence="3" type="ORF">Taro_026226</name>
</gene>
<keyword evidence="4" id="KW-1185">Reference proteome</keyword>
<reference evidence="3" key="1">
    <citation type="submission" date="2017-07" db="EMBL/GenBank/DDBJ databases">
        <title>Taro Niue Genome Assembly and Annotation.</title>
        <authorList>
            <person name="Atibalentja N."/>
            <person name="Keating K."/>
            <person name="Fields C.J."/>
        </authorList>
    </citation>
    <scope>NUCLEOTIDE SEQUENCE</scope>
    <source>
        <strain evidence="3">Niue_2</strain>
        <tissue evidence="3">Leaf</tissue>
    </source>
</reference>
<feature type="region of interest" description="Disordered" evidence="1">
    <location>
        <begin position="249"/>
        <end position="298"/>
    </location>
</feature>
<evidence type="ECO:0000256" key="1">
    <source>
        <dbReference type="SAM" id="MobiDB-lite"/>
    </source>
</evidence>
<dbReference type="SUPFAM" id="SSF117856">
    <property type="entry name" value="AF0104/ALDC/Ptd012-like"/>
    <property type="match status" value="1"/>
</dbReference>
<accession>A0A843VAW0</accession>
<dbReference type="AlphaFoldDB" id="A0A843VAW0"/>
<dbReference type="InterPro" id="IPR005175">
    <property type="entry name" value="PPC_dom"/>
</dbReference>
<feature type="domain" description="PPC" evidence="2">
    <location>
        <begin position="90"/>
        <end position="243"/>
    </location>
</feature>
<feature type="compositionally biased region" description="Basic residues" evidence="1">
    <location>
        <begin position="24"/>
        <end position="33"/>
    </location>
</feature>
<protein>
    <recommendedName>
        <fullName evidence="2">PPC domain-containing protein</fullName>
    </recommendedName>
</protein>
<dbReference type="GO" id="GO:0003700">
    <property type="term" value="F:DNA-binding transcription factor activity"/>
    <property type="evidence" value="ECO:0007669"/>
    <property type="project" value="TreeGrafter"/>
</dbReference>
<dbReference type="GO" id="GO:0005634">
    <property type="term" value="C:nucleus"/>
    <property type="evidence" value="ECO:0007669"/>
    <property type="project" value="TreeGrafter"/>
</dbReference>
<dbReference type="PANTHER" id="PTHR31100">
    <property type="entry name" value="AT-HOOK MOTIF NUCLEAR-LOCALIZED PROTEIN 15"/>
    <property type="match status" value="1"/>
</dbReference>